<reference evidence="1" key="1">
    <citation type="submission" date="2018-11" db="EMBL/GenBank/DDBJ databases">
        <authorList>
            <consortium name="Pathogen Informatics"/>
        </authorList>
    </citation>
    <scope>NUCLEOTIDE SEQUENCE</scope>
</reference>
<gene>
    <name evidence="1" type="ORF">PXEA_LOCUS19012</name>
</gene>
<keyword evidence="2" id="KW-1185">Reference proteome</keyword>
<evidence type="ECO:0000313" key="2">
    <source>
        <dbReference type="Proteomes" id="UP000784294"/>
    </source>
</evidence>
<proteinExistence type="predicted"/>
<organism evidence="1 2">
    <name type="scientific">Protopolystoma xenopodis</name>
    <dbReference type="NCBI Taxonomy" id="117903"/>
    <lineage>
        <taxon>Eukaryota</taxon>
        <taxon>Metazoa</taxon>
        <taxon>Spiralia</taxon>
        <taxon>Lophotrochozoa</taxon>
        <taxon>Platyhelminthes</taxon>
        <taxon>Monogenea</taxon>
        <taxon>Polyopisthocotylea</taxon>
        <taxon>Polystomatidea</taxon>
        <taxon>Polystomatidae</taxon>
        <taxon>Protopolystoma</taxon>
    </lineage>
</organism>
<dbReference type="EMBL" id="CAAALY010074877">
    <property type="protein sequence ID" value="VEL25572.1"/>
    <property type="molecule type" value="Genomic_DNA"/>
</dbReference>
<accession>A0A448X173</accession>
<dbReference type="Proteomes" id="UP000784294">
    <property type="component" value="Unassembled WGS sequence"/>
</dbReference>
<name>A0A448X173_9PLAT</name>
<protein>
    <submittedName>
        <fullName evidence="1">Uncharacterized protein</fullName>
    </submittedName>
</protein>
<evidence type="ECO:0000313" key="1">
    <source>
        <dbReference type="EMBL" id="VEL25572.1"/>
    </source>
</evidence>
<comment type="caution">
    <text evidence="1">The sequence shown here is derived from an EMBL/GenBank/DDBJ whole genome shotgun (WGS) entry which is preliminary data.</text>
</comment>
<sequence length="186" mass="20588">MVRRICSRLSSSLGPSVKPTLHLLVCPSTRQSTVNSGRTKSGHSVRLSVHPSVYPAEEDRTVYASTRLSKQINRLFIFYPITGRNCLTSPSCVAWKPATSRCSQVKPAPGGLDSVAVGLAGRWEVTRCRRVARLGARLAGVCCLSTWTSASDGLTWRLEGIRLFPIKCSRRNPTNCGYMLRMCRFR</sequence>
<dbReference type="AlphaFoldDB" id="A0A448X173"/>